<evidence type="ECO:0000313" key="1">
    <source>
        <dbReference type="EMBL" id="THG03822.1"/>
    </source>
</evidence>
<dbReference type="STRING" id="542762.A0A4S4DLK1"/>
<accession>A0A4S4DLK1</accession>
<name>A0A4S4DLK1_CAMSN</name>
<dbReference type="PANTHER" id="PTHR35461">
    <property type="entry name" value="BNAANNG14610D PROTEIN"/>
    <property type="match status" value="1"/>
</dbReference>
<reference evidence="1 2" key="1">
    <citation type="journal article" date="2018" name="Proc. Natl. Acad. Sci. U.S.A.">
        <title>Draft genome sequence of Camellia sinensis var. sinensis provides insights into the evolution of the tea genome and tea quality.</title>
        <authorList>
            <person name="Wei C."/>
            <person name="Yang H."/>
            <person name="Wang S."/>
            <person name="Zhao J."/>
            <person name="Liu C."/>
            <person name="Gao L."/>
            <person name="Xia E."/>
            <person name="Lu Y."/>
            <person name="Tai Y."/>
            <person name="She G."/>
            <person name="Sun J."/>
            <person name="Cao H."/>
            <person name="Tong W."/>
            <person name="Gao Q."/>
            <person name="Li Y."/>
            <person name="Deng W."/>
            <person name="Jiang X."/>
            <person name="Wang W."/>
            <person name="Chen Q."/>
            <person name="Zhang S."/>
            <person name="Li H."/>
            <person name="Wu J."/>
            <person name="Wang P."/>
            <person name="Li P."/>
            <person name="Shi C."/>
            <person name="Zheng F."/>
            <person name="Jian J."/>
            <person name="Huang B."/>
            <person name="Shan D."/>
            <person name="Shi M."/>
            <person name="Fang C."/>
            <person name="Yue Y."/>
            <person name="Li F."/>
            <person name="Li D."/>
            <person name="Wei S."/>
            <person name="Han B."/>
            <person name="Jiang C."/>
            <person name="Yin Y."/>
            <person name="Xia T."/>
            <person name="Zhang Z."/>
            <person name="Bennetzen J.L."/>
            <person name="Zhao S."/>
            <person name="Wan X."/>
        </authorList>
    </citation>
    <scope>NUCLEOTIDE SEQUENCE [LARGE SCALE GENOMIC DNA]</scope>
    <source>
        <strain evidence="2">cv. Shuchazao</strain>
        <tissue evidence="1">Leaf</tissue>
    </source>
</reference>
<organism evidence="1 2">
    <name type="scientific">Camellia sinensis var. sinensis</name>
    <name type="common">China tea</name>
    <dbReference type="NCBI Taxonomy" id="542762"/>
    <lineage>
        <taxon>Eukaryota</taxon>
        <taxon>Viridiplantae</taxon>
        <taxon>Streptophyta</taxon>
        <taxon>Embryophyta</taxon>
        <taxon>Tracheophyta</taxon>
        <taxon>Spermatophyta</taxon>
        <taxon>Magnoliopsida</taxon>
        <taxon>eudicotyledons</taxon>
        <taxon>Gunneridae</taxon>
        <taxon>Pentapetalae</taxon>
        <taxon>asterids</taxon>
        <taxon>Ericales</taxon>
        <taxon>Theaceae</taxon>
        <taxon>Camellia</taxon>
    </lineage>
</organism>
<evidence type="ECO:0008006" key="3">
    <source>
        <dbReference type="Google" id="ProtNLM"/>
    </source>
</evidence>
<dbReference type="AlphaFoldDB" id="A0A4S4DLK1"/>
<gene>
    <name evidence="1" type="ORF">TEA_017275</name>
</gene>
<dbReference type="PANTHER" id="PTHR35461:SF1">
    <property type="entry name" value="LOW PROTEIN: ATP-DEPENDENT RNA HELICASE-LIKE PROTEIN"/>
    <property type="match status" value="1"/>
</dbReference>
<protein>
    <recommendedName>
        <fullName evidence="3">OVATE domain-containing protein</fullName>
    </recommendedName>
</protein>
<comment type="caution">
    <text evidence="1">The sequence shown here is derived from an EMBL/GenBank/DDBJ whole genome shotgun (WGS) entry which is preliminary data.</text>
</comment>
<sequence>MLLRKAIHKTKIFFHKTLQNLKSFLFGGYQKLPKAHPLNPLYCNNPNIEQLDQFYQDFSEQWKSDNDKVVKTSKKSIKSSKLPMNEEDTCIEEQRAPKNKHELDKKIGKREDGYMLAQRMLMNELEMMDMNDDVDYVLDIEEVLHYYSRLTCPVYLDIVDKFFIDMSSEFFHRGDSAL</sequence>
<proteinExistence type="predicted"/>
<dbReference type="EMBL" id="SDRB02010864">
    <property type="protein sequence ID" value="THG03822.1"/>
    <property type="molecule type" value="Genomic_DNA"/>
</dbReference>
<evidence type="ECO:0000313" key="2">
    <source>
        <dbReference type="Proteomes" id="UP000306102"/>
    </source>
</evidence>
<keyword evidence="2" id="KW-1185">Reference proteome</keyword>
<dbReference type="Proteomes" id="UP000306102">
    <property type="component" value="Unassembled WGS sequence"/>
</dbReference>